<dbReference type="EMBL" id="JAULSN010000003">
    <property type="protein sequence ID" value="KAK3376620.1"/>
    <property type="molecule type" value="Genomic_DNA"/>
</dbReference>
<keyword evidence="1" id="KW-0732">Signal</keyword>
<dbReference type="Proteomes" id="UP001287356">
    <property type="component" value="Unassembled WGS sequence"/>
</dbReference>
<feature type="signal peptide" evidence="1">
    <location>
        <begin position="1"/>
        <end position="20"/>
    </location>
</feature>
<organism evidence="2 3">
    <name type="scientific">Lasiosphaeria ovina</name>
    <dbReference type="NCBI Taxonomy" id="92902"/>
    <lineage>
        <taxon>Eukaryota</taxon>
        <taxon>Fungi</taxon>
        <taxon>Dikarya</taxon>
        <taxon>Ascomycota</taxon>
        <taxon>Pezizomycotina</taxon>
        <taxon>Sordariomycetes</taxon>
        <taxon>Sordariomycetidae</taxon>
        <taxon>Sordariales</taxon>
        <taxon>Lasiosphaeriaceae</taxon>
        <taxon>Lasiosphaeria</taxon>
    </lineage>
</organism>
<protein>
    <submittedName>
        <fullName evidence="2">Uncharacterized protein</fullName>
    </submittedName>
</protein>
<sequence length="80" mass="8373">MCISLLFKLCCSLFFGSSAGVNGGGGGGGSTAATDARLVHQTNMNLEQQTAEVRLNQQSIDMLGNSVGSNQRYTNWTSAV</sequence>
<keyword evidence="3" id="KW-1185">Reference proteome</keyword>
<reference evidence="2" key="2">
    <citation type="submission" date="2023-06" db="EMBL/GenBank/DDBJ databases">
        <authorList>
            <consortium name="Lawrence Berkeley National Laboratory"/>
            <person name="Haridas S."/>
            <person name="Hensen N."/>
            <person name="Bonometti L."/>
            <person name="Westerberg I."/>
            <person name="Brannstrom I.O."/>
            <person name="Guillou S."/>
            <person name="Cros-Aarteil S."/>
            <person name="Calhoun S."/>
            <person name="Kuo A."/>
            <person name="Mondo S."/>
            <person name="Pangilinan J."/>
            <person name="Riley R."/>
            <person name="Labutti K."/>
            <person name="Andreopoulos B."/>
            <person name="Lipzen A."/>
            <person name="Chen C."/>
            <person name="Yanf M."/>
            <person name="Daum C."/>
            <person name="Ng V."/>
            <person name="Clum A."/>
            <person name="Steindorff A."/>
            <person name="Ohm R."/>
            <person name="Martin F."/>
            <person name="Silar P."/>
            <person name="Natvig D."/>
            <person name="Lalanne C."/>
            <person name="Gautier V."/>
            <person name="Ament-Velasquez S.L."/>
            <person name="Kruys A."/>
            <person name="Hutchinson M.I."/>
            <person name="Powell A.J."/>
            <person name="Barry K."/>
            <person name="Miller A.N."/>
            <person name="Grigoriev I.V."/>
            <person name="Debuchy R."/>
            <person name="Gladieux P."/>
            <person name="Thoren M.H."/>
            <person name="Johannesson H."/>
        </authorList>
    </citation>
    <scope>NUCLEOTIDE SEQUENCE</scope>
    <source>
        <strain evidence="2">CBS 958.72</strain>
    </source>
</reference>
<proteinExistence type="predicted"/>
<evidence type="ECO:0000313" key="3">
    <source>
        <dbReference type="Proteomes" id="UP001287356"/>
    </source>
</evidence>
<evidence type="ECO:0000256" key="1">
    <source>
        <dbReference type="SAM" id="SignalP"/>
    </source>
</evidence>
<reference evidence="2" key="1">
    <citation type="journal article" date="2023" name="Mol. Phylogenet. Evol.">
        <title>Genome-scale phylogeny and comparative genomics of the fungal order Sordariales.</title>
        <authorList>
            <person name="Hensen N."/>
            <person name="Bonometti L."/>
            <person name="Westerberg I."/>
            <person name="Brannstrom I.O."/>
            <person name="Guillou S."/>
            <person name="Cros-Aarteil S."/>
            <person name="Calhoun S."/>
            <person name="Haridas S."/>
            <person name="Kuo A."/>
            <person name="Mondo S."/>
            <person name="Pangilinan J."/>
            <person name="Riley R."/>
            <person name="LaButti K."/>
            <person name="Andreopoulos B."/>
            <person name="Lipzen A."/>
            <person name="Chen C."/>
            <person name="Yan M."/>
            <person name="Daum C."/>
            <person name="Ng V."/>
            <person name="Clum A."/>
            <person name="Steindorff A."/>
            <person name="Ohm R.A."/>
            <person name="Martin F."/>
            <person name="Silar P."/>
            <person name="Natvig D.O."/>
            <person name="Lalanne C."/>
            <person name="Gautier V."/>
            <person name="Ament-Velasquez S.L."/>
            <person name="Kruys A."/>
            <person name="Hutchinson M.I."/>
            <person name="Powell A.J."/>
            <person name="Barry K."/>
            <person name="Miller A.N."/>
            <person name="Grigoriev I.V."/>
            <person name="Debuchy R."/>
            <person name="Gladieux P."/>
            <person name="Hiltunen Thoren M."/>
            <person name="Johannesson H."/>
        </authorList>
    </citation>
    <scope>NUCLEOTIDE SEQUENCE</scope>
    <source>
        <strain evidence="2">CBS 958.72</strain>
    </source>
</reference>
<comment type="caution">
    <text evidence="2">The sequence shown here is derived from an EMBL/GenBank/DDBJ whole genome shotgun (WGS) entry which is preliminary data.</text>
</comment>
<dbReference type="AlphaFoldDB" id="A0AAE0NAU7"/>
<gene>
    <name evidence="2" type="ORF">B0T24DRAFT_223313</name>
</gene>
<accession>A0AAE0NAU7</accession>
<name>A0AAE0NAU7_9PEZI</name>
<evidence type="ECO:0000313" key="2">
    <source>
        <dbReference type="EMBL" id="KAK3376620.1"/>
    </source>
</evidence>
<feature type="chain" id="PRO_5042007949" evidence="1">
    <location>
        <begin position="21"/>
        <end position="80"/>
    </location>
</feature>